<protein>
    <submittedName>
        <fullName evidence="3">Uncharacterized protein</fullName>
    </submittedName>
</protein>
<proteinExistence type="predicted"/>
<dbReference type="AlphaFoldDB" id="A0A1H0CDE3"/>
<keyword evidence="2" id="KW-0812">Transmembrane</keyword>
<dbReference type="RefSeq" id="WP_091025015.1">
    <property type="nucleotide sequence ID" value="NZ_BKAE01000006.1"/>
</dbReference>
<evidence type="ECO:0000256" key="1">
    <source>
        <dbReference type="SAM" id="MobiDB-lite"/>
    </source>
</evidence>
<dbReference type="Proteomes" id="UP000199004">
    <property type="component" value="Unassembled WGS sequence"/>
</dbReference>
<feature type="region of interest" description="Disordered" evidence="1">
    <location>
        <begin position="73"/>
        <end position="106"/>
    </location>
</feature>
<keyword evidence="4" id="KW-1185">Reference proteome</keyword>
<accession>A0A1H0CDE3</accession>
<organism evidence="3 4">
    <name type="scientific">Nocardioides szechwanensis</name>
    <dbReference type="NCBI Taxonomy" id="1005944"/>
    <lineage>
        <taxon>Bacteria</taxon>
        <taxon>Bacillati</taxon>
        <taxon>Actinomycetota</taxon>
        <taxon>Actinomycetes</taxon>
        <taxon>Propionibacteriales</taxon>
        <taxon>Nocardioidaceae</taxon>
        <taxon>Nocardioides</taxon>
    </lineage>
</organism>
<dbReference type="EMBL" id="FNIC01000003">
    <property type="protein sequence ID" value="SDN55899.1"/>
    <property type="molecule type" value="Genomic_DNA"/>
</dbReference>
<sequence length="106" mass="11443">MLILGVLLMGGGALLIVASVLTAEVTSSGKLELLNTEVGAVTLFLLGVGSGIAILWGMSITKFGAKRQLAQRRENQKLSELSEKLDRAEAERRRDLDGDDQDRPHI</sequence>
<feature type="transmembrane region" description="Helical" evidence="2">
    <location>
        <begin position="38"/>
        <end position="58"/>
    </location>
</feature>
<evidence type="ECO:0000313" key="3">
    <source>
        <dbReference type="EMBL" id="SDN55899.1"/>
    </source>
</evidence>
<dbReference type="OrthoDB" id="3790712at2"/>
<evidence type="ECO:0000313" key="4">
    <source>
        <dbReference type="Proteomes" id="UP000199004"/>
    </source>
</evidence>
<keyword evidence="2" id="KW-0472">Membrane</keyword>
<name>A0A1H0CDE3_9ACTN</name>
<reference evidence="3 4" key="1">
    <citation type="submission" date="2016-10" db="EMBL/GenBank/DDBJ databases">
        <authorList>
            <person name="de Groot N.N."/>
        </authorList>
    </citation>
    <scope>NUCLEOTIDE SEQUENCE [LARGE SCALE GENOMIC DNA]</scope>
    <source>
        <strain evidence="3 4">CGMCC 1.11147</strain>
    </source>
</reference>
<dbReference type="STRING" id="1005944.SAMN05192576_2392"/>
<evidence type="ECO:0000256" key="2">
    <source>
        <dbReference type="SAM" id="Phobius"/>
    </source>
</evidence>
<keyword evidence="2" id="KW-1133">Transmembrane helix</keyword>
<gene>
    <name evidence="3" type="ORF">SAMN05192576_2392</name>
</gene>